<keyword evidence="3" id="KW-1185">Reference proteome</keyword>
<keyword evidence="1" id="KW-1133">Transmembrane helix</keyword>
<protein>
    <submittedName>
        <fullName evidence="2 4">Uncharacterized protein</fullName>
    </submittedName>
</protein>
<evidence type="ECO:0000313" key="2">
    <source>
        <dbReference type="EMBL" id="KAF2803661.1"/>
    </source>
</evidence>
<dbReference type="AlphaFoldDB" id="A0A6A6Y492"/>
<proteinExistence type="predicted"/>
<keyword evidence="1" id="KW-0812">Transmembrane</keyword>
<evidence type="ECO:0000256" key="1">
    <source>
        <dbReference type="SAM" id="Phobius"/>
    </source>
</evidence>
<reference evidence="4" key="2">
    <citation type="submission" date="2020-04" db="EMBL/GenBank/DDBJ databases">
        <authorList>
            <consortium name="NCBI Genome Project"/>
        </authorList>
    </citation>
    <scope>NUCLEOTIDE SEQUENCE</scope>
    <source>
        <strain evidence="4">CBS 304.34</strain>
    </source>
</reference>
<reference evidence="4" key="3">
    <citation type="submission" date="2025-04" db="UniProtKB">
        <authorList>
            <consortium name="RefSeq"/>
        </authorList>
    </citation>
    <scope>IDENTIFICATION</scope>
    <source>
        <strain evidence="4">CBS 304.34</strain>
    </source>
</reference>
<dbReference type="Proteomes" id="UP000504636">
    <property type="component" value="Unplaced"/>
</dbReference>
<feature type="transmembrane region" description="Helical" evidence="1">
    <location>
        <begin position="60"/>
        <end position="80"/>
    </location>
</feature>
<organism evidence="2">
    <name type="scientific">Mytilinidion resinicola</name>
    <dbReference type="NCBI Taxonomy" id="574789"/>
    <lineage>
        <taxon>Eukaryota</taxon>
        <taxon>Fungi</taxon>
        <taxon>Dikarya</taxon>
        <taxon>Ascomycota</taxon>
        <taxon>Pezizomycotina</taxon>
        <taxon>Dothideomycetes</taxon>
        <taxon>Pleosporomycetidae</taxon>
        <taxon>Mytilinidiales</taxon>
        <taxon>Mytilinidiaceae</taxon>
        <taxon>Mytilinidion</taxon>
    </lineage>
</organism>
<evidence type="ECO:0000313" key="3">
    <source>
        <dbReference type="Proteomes" id="UP000504636"/>
    </source>
</evidence>
<dbReference type="EMBL" id="MU003717">
    <property type="protein sequence ID" value="KAF2803661.1"/>
    <property type="molecule type" value="Genomic_DNA"/>
</dbReference>
<sequence>MIGVFESKGECRARSRHKINPGYHSSFERRYAHRRFVDPVWHIPRTNGCVVSHARITRPLFFSLLFCVFFCFAFFSSYSFHRNLFIDFFSSDSFHRILFMELFFIGFV</sequence>
<name>A0A6A6Y492_9PEZI</name>
<keyword evidence="1" id="KW-0472">Membrane</keyword>
<reference evidence="2 4" key="1">
    <citation type="journal article" date="2020" name="Stud. Mycol.">
        <title>101 Dothideomycetes genomes: a test case for predicting lifestyles and emergence of pathogens.</title>
        <authorList>
            <person name="Haridas S."/>
            <person name="Albert R."/>
            <person name="Binder M."/>
            <person name="Bloem J."/>
            <person name="Labutti K."/>
            <person name="Salamov A."/>
            <person name="Andreopoulos B."/>
            <person name="Baker S."/>
            <person name="Barry K."/>
            <person name="Bills G."/>
            <person name="Bluhm B."/>
            <person name="Cannon C."/>
            <person name="Castanera R."/>
            <person name="Culley D."/>
            <person name="Daum C."/>
            <person name="Ezra D."/>
            <person name="Gonzalez J."/>
            <person name="Henrissat B."/>
            <person name="Kuo A."/>
            <person name="Liang C."/>
            <person name="Lipzen A."/>
            <person name="Lutzoni F."/>
            <person name="Magnuson J."/>
            <person name="Mondo S."/>
            <person name="Nolan M."/>
            <person name="Ohm R."/>
            <person name="Pangilinan J."/>
            <person name="Park H.-J."/>
            <person name="Ramirez L."/>
            <person name="Alfaro M."/>
            <person name="Sun H."/>
            <person name="Tritt A."/>
            <person name="Yoshinaga Y."/>
            <person name="Zwiers L.-H."/>
            <person name="Turgeon B."/>
            <person name="Goodwin S."/>
            <person name="Spatafora J."/>
            <person name="Crous P."/>
            <person name="Grigoriev I."/>
        </authorList>
    </citation>
    <scope>NUCLEOTIDE SEQUENCE</scope>
    <source>
        <strain evidence="2 4">CBS 304.34</strain>
    </source>
</reference>
<evidence type="ECO:0000313" key="4">
    <source>
        <dbReference type="RefSeq" id="XP_033570625.1"/>
    </source>
</evidence>
<gene>
    <name evidence="2 4" type="ORF">BDZ99DRAFT_168779</name>
</gene>
<accession>A0A6A6Y492</accession>
<dbReference type="GeneID" id="54453835"/>
<dbReference type="RefSeq" id="XP_033570625.1">
    <property type="nucleotide sequence ID" value="XM_033712942.1"/>
</dbReference>